<dbReference type="EMBL" id="JBIPKE010000019">
    <property type="protein sequence ID" value="MFH6985050.1"/>
    <property type="molecule type" value="Genomic_DNA"/>
</dbReference>
<evidence type="ECO:0000313" key="1">
    <source>
        <dbReference type="EMBL" id="MFH6985050.1"/>
    </source>
</evidence>
<proteinExistence type="predicted"/>
<evidence type="ECO:0000313" key="2">
    <source>
        <dbReference type="Proteomes" id="UP001610063"/>
    </source>
</evidence>
<dbReference type="Proteomes" id="UP001610063">
    <property type="component" value="Unassembled WGS sequence"/>
</dbReference>
<dbReference type="InterPro" id="IPR025345">
    <property type="entry name" value="DUF4249"/>
</dbReference>
<protein>
    <submittedName>
        <fullName evidence="1">DUF4249 domain-containing protein</fullName>
    </submittedName>
</protein>
<dbReference type="RefSeq" id="WP_395418507.1">
    <property type="nucleotide sequence ID" value="NZ_JBIPKE010000019.1"/>
</dbReference>
<reference evidence="1 2" key="1">
    <citation type="journal article" date="2013" name="Int. J. Syst. Evol. Microbiol.">
        <title>Marinoscillum luteum sp. nov., isolated from marine sediment.</title>
        <authorList>
            <person name="Cha I.T."/>
            <person name="Park S.J."/>
            <person name="Kim S.J."/>
            <person name="Kim J.G."/>
            <person name="Jung M.Y."/>
            <person name="Shin K.S."/>
            <person name="Kwon K.K."/>
            <person name="Yang S.H."/>
            <person name="Seo Y.S."/>
            <person name="Rhee S.K."/>
        </authorList>
    </citation>
    <scope>NUCLEOTIDE SEQUENCE [LARGE SCALE GENOMIC DNA]</scope>
    <source>
        <strain evidence="1 2">KCTC 23939</strain>
    </source>
</reference>
<dbReference type="Pfam" id="PF14054">
    <property type="entry name" value="DUF4249"/>
    <property type="match status" value="1"/>
</dbReference>
<gene>
    <name evidence="1" type="ORF">ACHKAR_16460</name>
</gene>
<dbReference type="PROSITE" id="PS51257">
    <property type="entry name" value="PROKAR_LIPOPROTEIN"/>
    <property type="match status" value="1"/>
</dbReference>
<accession>A0ABW7NC02</accession>
<name>A0ABW7NC02_9BACT</name>
<organism evidence="1 2">
    <name type="scientific">Marinoscillum luteum</name>
    <dbReference type="NCBI Taxonomy" id="861051"/>
    <lineage>
        <taxon>Bacteria</taxon>
        <taxon>Pseudomonadati</taxon>
        <taxon>Bacteroidota</taxon>
        <taxon>Cytophagia</taxon>
        <taxon>Cytophagales</taxon>
        <taxon>Reichenbachiellaceae</taxon>
        <taxon>Marinoscillum</taxon>
    </lineage>
</organism>
<keyword evidence="2" id="KW-1185">Reference proteome</keyword>
<comment type="caution">
    <text evidence="1">The sequence shown here is derived from an EMBL/GenBank/DDBJ whole genome shotgun (WGS) entry which is preliminary data.</text>
</comment>
<sequence>MKLTKNLYRKVAAQGALMVMLLTSCELVVDVDLPEFKPSLVINSVIHPDTTFIIDLSTNRSILDNIYIFPSVSGATLYLHEDGTLKGTFSESNDFPGRYTFDTYPSPGATYKIVAEKSGLPTAEAQAVIPTRETVVEIREISNRNDVSNMRIIKLAYSIDDSEGEDFYETRLYWISHYYEHHYDEEKDSLIKGEMKKQLIDLHYSFLSADINEFEDTNADYIFDDELFDGQKKRITIEFEDPSSQWDTDTMEYRLHVRKLSKDYYQYLITSNLQNDSGGDGFSEPVQVYSNIKNGYGIFGAYQTTPLQFVLVKGERAE</sequence>